<dbReference type="EC" id="3.6.1.-" evidence="10"/>
<dbReference type="PROSITE" id="PS51721">
    <property type="entry name" value="G_CP"/>
    <property type="match status" value="1"/>
</dbReference>
<dbReference type="GO" id="GO:0005737">
    <property type="term" value="C:cytoplasm"/>
    <property type="evidence" value="ECO:0007669"/>
    <property type="project" value="UniProtKB-SubCell"/>
</dbReference>
<evidence type="ECO:0000256" key="9">
    <source>
        <dbReference type="ARBA" id="ARBA00023134"/>
    </source>
</evidence>
<keyword evidence="9 10" id="KW-0342">GTP-binding</keyword>
<dbReference type="GO" id="GO:0042274">
    <property type="term" value="P:ribosomal small subunit biogenesis"/>
    <property type="evidence" value="ECO:0007669"/>
    <property type="project" value="UniProtKB-UniRule"/>
</dbReference>
<dbReference type="PANTHER" id="PTHR32120">
    <property type="entry name" value="SMALL RIBOSOMAL SUBUNIT BIOGENESIS GTPASE RSGA"/>
    <property type="match status" value="1"/>
</dbReference>
<dbReference type="GO" id="GO:0003924">
    <property type="term" value="F:GTPase activity"/>
    <property type="evidence" value="ECO:0007669"/>
    <property type="project" value="UniProtKB-UniRule"/>
</dbReference>
<sequence>MELLEKMGWDDWFAAHAGASSDAGRPGRVVAEQRGEYRVRTADGEVAAILTGRAMRETAGDRLERPVVGDWVIVEPVAGDSTVLVRAVLPRRTILARRESGRAAEVQPVAANVDIVFIVAGLDGALNLRRLERFLAAARESGAEPVVLLTKSDLSGDPAAPAEEAATVAPGIRVMTVSSLDGAGVDEVGALLAPGVTACFIGPSGVGKSSLVNRLAGDPVMATGAVRERDAKGRHTTTHRQLILLPGGGIVIDTPGMREFGLWQVDEGIDAAFPEIAKLAAGCRFHDCSHRHEPGCAVRTALAGGGLDPGRYGSYLKLRLEEETMATLADAEGRRERKKGERRMAKGLRTVLRTKEKK</sequence>
<feature type="compositionally biased region" description="Basic and acidic residues" evidence="11">
    <location>
        <begin position="331"/>
        <end position="344"/>
    </location>
</feature>
<keyword evidence="7 10" id="KW-0862">Zinc</keyword>
<evidence type="ECO:0000256" key="10">
    <source>
        <dbReference type="HAMAP-Rule" id="MF_01820"/>
    </source>
</evidence>
<dbReference type="Pfam" id="PF03193">
    <property type="entry name" value="RsgA_GTPase"/>
    <property type="match status" value="1"/>
</dbReference>
<comment type="cofactor">
    <cofactor evidence="10">
        <name>Zn(2+)</name>
        <dbReference type="ChEBI" id="CHEBI:29105"/>
    </cofactor>
    <text evidence="10">Binds 1 zinc ion per subunit.</text>
</comment>
<dbReference type="AlphaFoldDB" id="A0A0C1QTQ2"/>
<comment type="function">
    <text evidence="10">One of several proteins that assist in the late maturation steps of the functional core of the 30S ribosomal subunit. Helps release RbfA from mature subunits. May play a role in the assembly of ribosomal proteins into the subunit. Circularly permuted GTPase that catalyzes slow GTP hydrolysis, GTPase activity is stimulated by the 30S ribosomal subunit.</text>
</comment>
<dbReference type="PROSITE" id="PS50936">
    <property type="entry name" value="ENGC_GTPASE"/>
    <property type="match status" value="1"/>
</dbReference>
<evidence type="ECO:0000256" key="4">
    <source>
        <dbReference type="ARBA" id="ARBA00022730"/>
    </source>
</evidence>
<feature type="binding site" evidence="10">
    <location>
        <position position="296"/>
    </location>
    <ligand>
        <name>Zn(2+)</name>
        <dbReference type="ChEBI" id="CHEBI:29105"/>
    </ligand>
</feature>
<evidence type="ECO:0000259" key="13">
    <source>
        <dbReference type="PROSITE" id="PS51721"/>
    </source>
</evidence>
<comment type="subunit">
    <text evidence="10">Monomer. Associates with 30S ribosomal subunit, binds 16S rRNA.</text>
</comment>
<organism evidence="14 15">
    <name type="scientific">Geobacter soli</name>
    <dbReference type="NCBI Taxonomy" id="1510391"/>
    <lineage>
        <taxon>Bacteria</taxon>
        <taxon>Pseudomonadati</taxon>
        <taxon>Thermodesulfobacteriota</taxon>
        <taxon>Desulfuromonadia</taxon>
        <taxon>Geobacterales</taxon>
        <taxon>Geobacteraceae</taxon>
        <taxon>Geobacter</taxon>
    </lineage>
</organism>
<keyword evidence="15" id="KW-1185">Reference proteome</keyword>
<dbReference type="InterPro" id="IPR004881">
    <property type="entry name" value="Ribosome_biogen_GTPase_RsgA"/>
</dbReference>
<comment type="caution">
    <text evidence="14">The sequence shown here is derived from an EMBL/GenBank/DDBJ whole genome shotgun (WGS) entry which is preliminary data.</text>
</comment>
<dbReference type="GO" id="GO:0019843">
    <property type="term" value="F:rRNA binding"/>
    <property type="evidence" value="ECO:0007669"/>
    <property type="project" value="UniProtKB-KW"/>
</dbReference>
<evidence type="ECO:0000256" key="7">
    <source>
        <dbReference type="ARBA" id="ARBA00022833"/>
    </source>
</evidence>
<feature type="binding site" evidence="10">
    <location>
        <position position="283"/>
    </location>
    <ligand>
        <name>Zn(2+)</name>
        <dbReference type="ChEBI" id="CHEBI:29105"/>
    </ligand>
</feature>
<evidence type="ECO:0000259" key="12">
    <source>
        <dbReference type="PROSITE" id="PS50936"/>
    </source>
</evidence>
<comment type="similarity">
    <text evidence="10">Belongs to the TRAFAC class YlqF/YawG GTPase family. RsgA subfamily.</text>
</comment>
<evidence type="ECO:0000256" key="11">
    <source>
        <dbReference type="SAM" id="MobiDB-lite"/>
    </source>
</evidence>
<dbReference type="HAMAP" id="MF_01820">
    <property type="entry name" value="GTPase_RsgA"/>
    <property type="match status" value="1"/>
</dbReference>
<dbReference type="InterPro" id="IPR030378">
    <property type="entry name" value="G_CP_dom"/>
</dbReference>
<dbReference type="SUPFAM" id="SSF52540">
    <property type="entry name" value="P-loop containing nucleoside triphosphate hydrolases"/>
    <property type="match status" value="1"/>
</dbReference>
<feature type="binding site" evidence="10">
    <location>
        <position position="288"/>
    </location>
    <ligand>
        <name>Zn(2+)</name>
        <dbReference type="ChEBI" id="CHEBI:29105"/>
    </ligand>
</feature>
<keyword evidence="2 10" id="KW-0690">Ribosome biogenesis</keyword>
<dbReference type="NCBIfam" id="TIGR00157">
    <property type="entry name" value="ribosome small subunit-dependent GTPase A"/>
    <property type="match status" value="1"/>
</dbReference>
<dbReference type="InterPro" id="IPR027417">
    <property type="entry name" value="P-loop_NTPase"/>
</dbReference>
<feature type="region of interest" description="Disordered" evidence="11">
    <location>
        <begin position="330"/>
        <end position="358"/>
    </location>
</feature>
<feature type="binding site" evidence="10">
    <location>
        <begin position="150"/>
        <end position="153"/>
    </location>
    <ligand>
        <name>GTP</name>
        <dbReference type="ChEBI" id="CHEBI:37565"/>
    </ligand>
</feature>
<evidence type="ECO:0000313" key="14">
    <source>
        <dbReference type="EMBL" id="KIE41616.1"/>
    </source>
</evidence>
<evidence type="ECO:0000256" key="1">
    <source>
        <dbReference type="ARBA" id="ARBA00022490"/>
    </source>
</evidence>
<evidence type="ECO:0000256" key="5">
    <source>
        <dbReference type="ARBA" id="ARBA00022741"/>
    </source>
</evidence>
<feature type="domain" description="EngC GTPase" evidence="12">
    <location>
        <begin position="111"/>
        <end position="258"/>
    </location>
</feature>
<evidence type="ECO:0000256" key="3">
    <source>
        <dbReference type="ARBA" id="ARBA00022723"/>
    </source>
</evidence>
<dbReference type="InterPro" id="IPR010914">
    <property type="entry name" value="RsgA_GTPase_dom"/>
</dbReference>
<keyword evidence="8 10" id="KW-0694">RNA-binding</keyword>
<proteinExistence type="inferred from homology"/>
<keyword evidence="6 10" id="KW-0378">Hydrolase</keyword>
<dbReference type="RefSeq" id="WP_039643409.1">
    <property type="nucleotide sequence ID" value="NZ_JXBL01000001.1"/>
</dbReference>
<dbReference type="GO" id="GO:0046872">
    <property type="term" value="F:metal ion binding"/>
    <property type="evidence" value="ECO:0007669"/>
    <property type="project" value="UniProtKB-KW"/>
</dbReference>
<evidence type="ECO:0000313" key="15">
    <source>
        <dbReference type="Proteomes" id="UP000031433"/>
    </source>
</evidence>
<keyword evidence="1 10" id="KW-0963">Cytoplasm</keyword>
<evidence type="ECO:0000256" key="6">
    <source>
        <dbReference type="ARBA" id="ARBA00022801"/>
    </source>
</evidence>
<dbReference type="Proteomes" id="UP000031433">
    <property type="component" value="Unassembled WGS sequence"/>
</dbReference>
<name>A0A0C1QTQ2_9BACT</name>
<feature type="binding site" evidence="10">
    <location>
        <begin position="202"/>
        <end position="210"/>
    </location>
    <ligand>
        <name>GTP</name>
        <dbReference type="ChEBI" id="CHEBI:37565"/>
    </ligand>
</feature>
<dbReference type="GO" id="GO:0005525">
    <property type="term" value="F:GTP binding"/>
    <property type="evidence" value="ECO:0007669"/>
    <property type="project" value="UniProtKB-UniRule"/>
</dbReference>
<protein>
    <recommendedName>
        <fullName evidence="10">Small ribosomal subunit biogenesis GTPase RsgA</fullName>
        <ecNumber evidence="10">3.6.1.-</ecNumber>
    </recommendedName>
</protein>
<accession>A0A0C1QTQ2</accession>
<keyword evidence="4 10" id="KW-0699">rRNA-binding</keyword>
<evidence type="ECO:0000256" key="2">
    <source>
        <dbReference type="ARBA" id="ARBA00022517"/>
    </source>
</evidence>
<keyword evidence="3 10" id="KW-0479">Metal-binding</keyword>
<dbReference type="PANTHER" id="PTHR32120:SF10">
    <property type="entry name" value="SMALL RIBOSOMAL SUBUNIT BIOGENESIS GTPASE RSGA"/>
    <property type="match status" value="1"/>
</dbReference>
<reference evidence="14 15" key="1">
    <citation type="submission" date="2015-01" db="EMBL/GenBank/DDBJ databases">
        <title>Genome sequence of the anaerobic bacterium Geobacter soli GSS01, a dissimilatory Fe(III) reducer from soil.</title>
        <authorList>
            <person name="Yang G."/>
            <person name="Zhou S."/>
        </authorList>
    </citation>
    <scope>NUCLEOTIDE SEQUENCE [LARGE SCALE GENOMIC DNA]</scope>
    <source>
        <strain evidence="14 15">GSS01</strain>
    </source>
</reference>
<dbReference type="CDD" id="cd01854">
    <property type="entry name" value="YjeQ_EngC"/>
    <property type="match status" value="1"/>
</dbReference>
<dbReference type="Gene3D" id="3.40.50.300">
    <property type="entry name" value="P-loop containing nucleotide triphosphate hydrolases"/>
    <property type="match status" value="1"/>
</dbReference>
<feature type="domain" description="CP-type G" evidence="13">
    <location>
        <begin position="103"/>
        <end position="260"/>
    </location>
</feature>
<dbReference type="Gene3D" id="1.10.40.50">
    <property type="entry name" value="Probable gtpase engc, domain 3"/>
    <property type="match status" value="1"/>
</dbReference>
<dbReference type="EMBL" id="JXBL01000001">
    <property type="protein sequence ID" value="KIE41616.1"/>
    <property type="molecule type" value="Genomic_DNA"/>
</dbReference>
<comment type="subcellular location">
    <subcellularLocation>
        <location evidence="10">Cytoplasm</location>
    </subcellularLocation>
</comment>
<keyword evidence="5 10" id="KW-0547">Nucleotide-binding</keyword>
<evidence type="ECO:0000256" key="8">
    <source>
        <dbReference type="ARBA" id="ARBA00022884"/>
    </source>
</evidence>
<gene>
    <name evidence="10" type="primary">rsgA</name>
    <name evidence="14" type="ORF">SE37_02705</name>
</gene>
<feature type="binding site" evidence="10">
    <location>
        <position position="290"/>
    </location>
    <ligand>
        <name>Zn(2+)</name>
        <dbReference type="ChEBI" id="CHEBI:29105"/>
    </ligand>
</feature>